<dbReference type="InterPro" id="IPR050748">
    <property type="entry name" value="Glycosyltrans_8_dom-fam"/>
</dbReference>
<dbReference type="EMBL" id="JADCNM010000008">
    <property type="protein sequence ID" value="KAG0471848.1"/>
    <property type="molecule type" value="Genomic_DNA"/>
</dbReference>
<evidence type="ECO:0000256" key="6">
    <source>
        <dbReference type="SAM" id="MobiDB-lite"/>
    </source>
</evidence>
<dbReference type="GO" id="GO:0016757">
    <property type="term" value="F:glycosyltransferase activity"/>
    <property type="evidence" value="ECO:0007669"/>
    <property type="project" value="UniProtKB-KW"/>
</dbReference>
<dbReference type="InterPro" id="IPR029044">
    <property type="entry name" value="Nucleotide-diphossugar_trans"/>
</dbReference>
<keyword evidence="3" id="KW-0328">Glycosyltransferase</keyword>
<name>A0A835US18_VANPL</name>
<evidence type="ECO:0000313" key="9">
    <source>
        <dbReference type="Proteomes" id="UP000639772"/>
    </source>
</evidence>
<sequence>MHLPTRFTAYDVTSSMLAISACFLLIKPSGLFFSTRKTRTPAASQPKYMAAVLFFLFLLPIISSEASNSPQWFSYIEAPHFANSEACPTTTAGECDPSVVHIAMNLDSRYLRGSIAAVHSVLRHTVCPKSLFFHFVVLDYGDALPAAIRVVFPSLRFRVYRFREDRVRGLISASVRAALENPLNYARNYLADLLPPCVRRVVYLDSDIIAVDDVRRLWESSAAGFDAAPDAVIAAPEYCNANFTRYFTAAFWNGPWGQKAFERRRRRPCYFNTGVMVMDLERWRARGYGRRIESWMEIQKRERIYYLGSLPPFLLVFAGDVVGLDHRWNQHGLGGDNLNGGCRALHPGPEQARTRMNASNKTSSIRL</sequence>
<evidence type="ECO:0000256" key="5">
    <source>
        <dbReference type="RuleBase" id="RU362027"/>
    </source>
</evidence>
<evidence type="ECO:0000256" key="1">
    <source>
        <dbReference type="ARBA" id="ARBA00004877"/>
    </source>
</evidence>
<dbReference type="Gene3D" id="3.90.550.10">
    <property type="entry name" value="Spore Coat Polysaccharide Biosynthesis Protein SpsA, Chain A"/>
    <property type="match status" value="1"/>
</dbReference>
<dbReference type="Pfam" id="PF01501">
    <property type="entry name" value="Glyco_transf_8"/>
    <property type="match status" value="1"/>
</dbReference>
<evidence type="ECO:0000256" key="7">
    <source>
        <dbReference type="SAM" id="Phobius"/>
    </source>
</evidence>
<dbReference type="GO" id="GO:0005794">
    <property type="term" value="C:Golgi apparatus"/>
    <property type="evidence" value="ECO:0007669"/>
    <property type="project" value="TreeGrafter"/>
</dbReference>
<gene>
    <name evidence="8" type="ORF">HPP92_016394</name>
</gene>
<dbReference type="EC" id="2.4.1.-" evidence="5"/>
<comment type="pathway">
    <text evidence="1">Glycan metabolism; pectin biosynthesis.</text>
</comment>
<comment type="caution">
    <text evidence="8">The sequence shown here is derived from an EMBL/GenBank/DDBJ whole genome shotgun (WGS) entry which is preliminary data.</text>
</comment>
<evidence type="ECO:0000256" key="3">
    <source>
        <dbReference type="ARBA" id="ARBA00022676"/>
    </source>
</evidence>
<dbReference type="PANTHER" id="PTHR13778:SF40">
    <property type="entry name" value="GALACTURONOSYLTRANSFERASE-LIKE 9-RELATED"/>
    <property type="match status" value="1"/>
</dbReference>
<feature type="compositionally biased region" description="Polar residues" evidence="6">
    <location>
        <begin position="354"/>
        <end position="367"/>
    </location>
</feature>
<keyword evidence="7" id="KW-0472">Membrane</keyword>
<dbReference type="SUPFAM" id="SSF53448">
    <property type="entry name" value="Nucleotide-diphospho-sugar transferases"/>
    <property type="match status" value="1"/>
</dbReference>
<reference evidence="8 9" key="1">
    <citation type="journal article" date="2020" name="Nat. Food">
        <title>A phased Vanilla planifolia genome enables genetic improvement of flavour and production.</title>
        <authorList>
            <person name="Hasing T."/>
            <person name="Tang H."/>
            <person name="Brym M."/>
            <person name="Khazi F."/>
            <person name="Huang T."/>
            <person name="Chambers A.H."/>
        </authorList>
    </citation>
    <scope>NUCLEOTIDE SEQUENCE [LARGE SCALE GENOMIC DNA]</scope>
    <source>
        <tissue evidence="8">Leaf</tissue>
    </source>
</reference>
<keyword evidence="4" id="KW-0808">Transferase</keyword>
<organism evidence="8 9">
    <name type="scientific">Vanilla planifolia</name>
    <name type="common">Vanilla</name>
    <dbReference type="NCBI Taxonomy" id="51239"/>
    <lineage>
        <taxon>Eukaryota</taxon>
        <taxon>Viridiplantae</taxon>
        <taxon>Streptophyta</taxon>
        <taxon>Embryophyta</taxon>
        <taxon>Tracheophyta</taxon>
        <taxon>Spermatophyta</taxon>
        <taxon>Magnoliopsida</taxon>
        <taxon>Liliopsida</taxon>
        <taxon>Asparagales</taxon>
        <taxon>Orchidaceae</taxon>
        <taxon>Vanilloideae</taxon>
        <taxon>Vanilleae</taxon>
        <taxon>Vanilla</taxon>
    </lineage>
</organism>
<evidence type="ECO:0000256" key="2">
    <source>
        <dbReference type="ARBA" id="ARBA00006351"/>
    </source>
</evidence>
<keyword evidence="7" id="KW-1133">Transmembrane helix</keyword>
<feature type="transmembrane region" description="Helical" evidence="7">
    <location>
        <begin position="12"/>
        <end position="34"/>
    </location>
</feature>
<dbReference type="PROSITE" id="PS51257">
    <property type="entry name" value="PROKAR_LIPOPROTEIN"/>
    <property type="match status" value="1"/>
</dbReference>
<proteinExistence type="inferred from homology"/>
<dbReference type="OrthoDB" id="411524at2759"/>
<dbReference type="Proteomes" id="UP000639772">
    <property type="component" value="Unassembled WGS sequence"/>
</dbReference>
<feature type="transmembrane region" description="Helical" evidence="7">
    <location>
        <begin position="46"/>
        <end position="63"/>
    </location>
</feature>
<feature type="region of interest" description="Disordered" evidence="6">
    <location>
        <begin position="345"/>
        <end position="367"/>
    </location>
</feature>
<keyword evidence="7" id="KW-0812">Transmembrane</keyword>
<evidence type="ECO:0000256" key="4">
    <source>
        <dbReference type="ARBA" id="ARBA00022679"/>
    </source>
</evidence>
<dbReference type="InterPro" id="IPR002495">
    <property type="entry name" value="Glyco_trans_8"/>
</dbReference>
<accession>A0A835US18</accession>
<comment type="similarity">
    <text evidence="2 5">Belongs to the glycosyltransferase 8 family.</text>
</comment>
<protein>
    <recommendedName>
        <fullName evidence="5">Hexosyltransferase</fullName>
        <ecNumber evidence="5">2.4.1.-</ecNumber>
    </recommendedName>
</protein>
<evidence type="ECO:0000313" key="8">
    <source>
        <dbReference type="EMBL" id="KAG0471848.1"/>
    </source>
</evidence>
<dbReference type="AlphaFoldDB" id="A0A835US18"/>
<dbReference type="PANTHER" id="PTHR13778">
    <property type="entry name" value="GLYCOSYLTRANSFERASE 8 DOMAIN-CONTAINING PROTEIN"/>
    <property type="match status" value="1"/>
</dbReference>